<protein>
    <recommendedName>
        <fullName evidence="10">Integrase catalytic domain-containing protein</fullName>
    </recommendedName>
</protein>
<evidence type="ECO:0000256" key="4">
    <source>
        <dbReference type="ARBA" id="ARBA00022801"/>
    </source>
</evidence>
<evidence type="ECO:0000256" key="7">
    <source>
        <dbReference type="ARBA" id="ARBA00022918"/>
    </source>
</evidence>
<keyword evidence="1" id="KW-0540">Nuclease</keyword>
<dbReference type="GO" id="GO:0015074">
    <property type="term" value="P:DNA integration"/>
    <property type="evidence" value="ECO:0007669"/>
    <property type="project" value="UniProtKB-KW"/>
</dbReference>
<dbReference type="GO" id="GO:0006310">
    <property type="term" value="P:DNA recombination"/>
    <property type="evidence" value="ECO:0007669"/>
    <property type="project" value="UniProtKB-KW"/>
</dbReference>
<evidence type="ECO:0000256" key="3">
    <source>
        <dbReference type="ARBA" id="ARBA00022759"/>
    </source>
</evidence>
<dbReference type="eggNOG" id="KOG0017">
    <property type="taxonomic scope" value="Eukaryota"/>
</dbReference>
<dbReference type="InterPro" id="IPR012337">
    <property type="entry name" value="RNaseH-like_sf"/>
</dbReference>
<dbReference type="Pfam" id="PF13976">
    <property type="entry name" value="gag_pre-integrs"/>
    <property type="match status" value="1"/>
</dbReference>
<keyword evidence="8" id="KW-0239">DNA-directed DNA polymerase</keyword>
<dbReference type="GO" id="GO:0046872">
    <property type="term" value="F:metal ion binding"/>
    <property type="evidence" value="ECO:0007669"/>
    <property type="project" value="UniProtKB-KW"/>
</dbReference>
<dbReference type="GO" id="GO:0004519">
    <property type="term" value="F:endonuclease activity"/>
    <property type="evidence" value="ECO:0007669"/>
    <property type="project" value="UniProtKB-KW"/>
</dbReference>
<evidence type="ECO:0000256" key="8">
    <source>
        <dbReference type="ARBA" id="ARBA00022932"/>
    </source>
</evidence>
<name>A0A1X7SP93_AMPQE</name>
<keyword evidence="8" id="KW-0548">Nucleotidyltransferase</keyword>
<feature type="domain" description="Integrase catalytic" evidence="10">
    <location>
        <begin position="77"/>
        <end position="162"/>
    </location>
</feature>
<dbReference type="SUPFAM" id="SSF53098">
    <property type="entry name" value="Ribonuclease H-like"/>
    <property type="match status" value="1"/>
</dbReference>
<keyword evidence="2" id="KW-0479">Metal-binding</keyword>
<keyword evidence="3" id="KW-0255">Endonuclease</keyword>
<dbReference type="OrthoDB" id="413361at2759"/>
<dbReference type="Gene3D" id="3.30.420.10">
    <property type="entry name" value="Ribonuclease H-like superfamily/Ribonuclease H"/>
    <property type="match status" value="1"/>
</dbReference>
<evidence type="ECO:0000313" key="11">
    <source>
        <dbReference type="EnsemblMetazoa" id="Aqu2.1.03881_001"/>
    </source>
</evidence>
<keyword evidence="8" id="KW-0808">Transferase</keyword>
<dbReference type="PROSITE" id="PS50994">
    <property type="entry name" value="INTEGRASE"/>
    <property type="match status" value="1"/>
</dbReference>
<dbReference type="EnsemblMetazoa" id="Aqu2.1.03881_001">
    <property type="protein sequence ID" value="Aqu2.1.03881_001"/>
    <property type="gene ID" value="Aqu2.1.03881"/>
</dbReference>
<proteinExistence type="predicted"/>
<reference evidence="11" key="1">
    <citation type="submission" date="2017-05" db="UniProtKB">
        <authorList>
            <consortium name="EnsemblMetazoa"/>
        </authorList>
    </citation>
    <scope>IDENTIFICATION</scope>
</reference>
<evidence type="ECO:0000256" key="5">
    <source>
        <dbReference type="ARBA" id="ARBA00022842"/>
    </source>
</evidence>
<dbReference type="GO" id="GO:0003676">
    <property type="term" value="F:nucleic acid binding"/>
    <property type="evidence" value="ECO:0007669"/>
    <property type="project" value="InterPro"/>
</dbReference>
<evidence type="ECO:0000259" key="10">
    <source>
        <dbReference type="PROSITE" id="PS50994"/>
    </source>
</evidence>
<organism evidence="11">
    <name type="scientific">Amphimedon queenslandica</name>
    <name type="common">Sponge</name>
    <dbReference type="NCBI Taxonomy" id="400682"/>
    <lineage>
        <taxon>Eukaryota</taxon>
        <taxon>Metazoa</taxon>
        <taxon>Porifera</taxon>
        <taxon>Demospongiae</taxon>
        <taxon>Heteroscleromorpha</taxon>
        <taxon>Haplosclerida</taxon>
        <taxon>Niphatidae</taxon>
        <taxon>Amphimedon</taxon>
    </lineage>
</organism>
<dbReference type="InterPro" id="IPR001584">
    <property type="entry name" value="Integrase_cat-core"/>
</dbReference>
<dbReference type="PANTHER" id="PTHR42648">
    <property type="entry name" value="TRANSPOSASE, PUTATIVE-RELATED"/>
    <property type="match status" value="1"/>
</dbReference>
<dbReference type="InParanoid" id="A0A1X7SP93"/>
<accession>A0A1X7SP93</accession>
<evidence type="ECO:0000256" key="9">
    <source>
        <dbReference type="ARBA" id="ARBA00023172"/>
    </source>
</evidence>
<dbReference type="GO" id="GO:0003887">
    <property type="term" value="F:DNA-directed DNA polymerase activity"/>
    <property type="evidence" value="ECO:0007669"/>
    <property type="project" value="UniProtKB-KW"/>
</dbReference>
<dbReference type="STRING" id="400682.A0A1X7SP93"/>
<dbReference type="GO" id="GO:0016787">
    <property type="term" value="F:hydrolase activity"/>
    <property type="evidence" value="ECO:0007669"/>
    <property type="project" value="UniProtKB-KW"/>
</dbReference>
<evidence type="ECO:0000256" key="2">
    <source>
        <dbReference type="ARBA" id="ARBA00022723"/>
    </source>
</evidence>
<evidence type="ECO:0000256" key="1">
    <source>
        <dbReference type="ARBA" id="ARBA00022722"/>
    </source>
</evidence>
<dbReference type="AlphaFoldDB" id="A0A1X7SP93"/>
<dbReference type="InterPro" id="IPR036397">
    <property type="entry name" value="RNaseH_sf"/>
</dbReference>
<dbReference type="PANTHER" id="PTHR42648:SF11">
    <property type="entry name" value="TRANSPOSON TY4-P GAG-POL POLYPROTEIN"/>
    <property type="match status" value="1"/>
</dbReference>
<dbReference type="GO" id="GO:0003964">
    <property type="term" value="F:RNA-directed DNA polymerase activity"/>
    <property type="evidence" value="ECO:0007669"/>
    <property type="project" value="UniProtKB-KW"/>
</dbReference>
<keyword evidence="9" id="KW-0233">DNA recombination</keyword>
<keyword evidence="6" id="KW-0229">DNA integration</keyword>
<dbReference type="OMA" id="WHARMEH"/>
<keyword evidence="7" id="KW-0695">RNA-directed DNA polymerase</keyword>
<evidence type="ECO:0000256" key="6">
    <source>
        <dbReference type="ARBA" id="ARBA00022908"/>
    </source>
</evidence>
<keyword evidence="5" id="KW-0460">Magnesium</keyword>
<sequence length="162" mass="18954">GEQSTKANVTKKDVSVGYCTWHRRYGHLGEQYLEQLLIIKKLVTGLTLNGTKSPGSCEPCIERKLHKTKFPMKERKRAGKPLELIHSNVCGKMKNESLSGKQYFVSFIDDHSHLVWVYVLKHKSEVYQKFREWKAMVERESKYQLQTLRIDNRGEYLSTEFT</sequence>
<dbReference type="InterPro" id="IPR039537">
    <property type="entry name" value="Retrotran_Ty1/copia-like"/>
</dbReference>
<keyword evidence="4" id="KW-0378">Hydrolase</keyword>
<dbReference type="InterPro" id="IPR025724">
    <property type="entry name" value="GAG-pre-integrase_dom"/>
</dbReference>